<evidence type="ECO:0000313" key="3">
    <source>
        <dbReference type="Proteomes" id="UP000010121"/>
    </source>
</evidence>
<dbReference type="Proteomes" id="UP000010121">
    <property type="component" value="Unassembled WGS sequence"/>
</dbReference>
<dbReference type="STRING" id="371731.Rsw2DRAFT_1013"/>
<dbReference type="AlphaFoldDB" id="C8RYY5"/>
<protein>
    <submittedName>
        <fullName evidence="2">Uncharacterized protein</fullName>
    </submittedName>
</protein>
<dbReference type="OrthoDB" id="7875768at2"/>
<feature type="region of interest" description="Disordered" evidence="1">
    <location>
        <begin position="237"/>
        <end position="282"/>
    </location>
</feature>
<accession>C8RYY5</accession>
<keyword evidence="3" id="KW-1185">Reference proteome</keyword>
<evidence type="ECO:0000256" key="1">
    <source>
        <dbReference type="SAM" id="MobiDB-lite"/>
    </source>
</evidence>
<reference evidence="2 3" key="1">
    <citation type="submission" date="2009-08" db="EMBL/GenBank/DDBJ databases">
        <title>The draft genome of Rhodobacter sp. SW2.</title>
        <authorList>
            <consortium name="US DOE Joint Genome Institute (JGI-PGF)"/>
            <person name="Lucas S."/>
            <person name="Copeland A."/>
            <person name="Lapidus A."/>
            <person name="Glavina del Rio T."/>
            <person name="Tice H."/>
            <person name="Bruce D."/>
            <person name="Goodwin L."/>
            <person name="Pitluck S."/>
            <person name="Larimer F."/>
            <person name="Land M.L."/>
            <person name="Hauser L."/>
            <person name="Emerson D."/>
        </authorList>
    </citation>
    <scope>NUCLEOTIDE SEQUENCE [LARGE SCALE GENOMIC DNA]</scope>
    <source>
        <strain evidence="2 3">SW2</strain>
    </source>
</reference>
<sequence>MSEALSSVEIEDVLSSIRRLVSEDLRPASRTAPVPAETEPAHKLILTPALRVVGADEAPETVAEGAGEPVAEGVVEIVAAAAAPDPVAEVAPEAAADIAPETPPAAAPTIEAVVSAVGAAVGTQPWEDEADDTALATDWPPEAWPEPVSDAGAEAAPEHSPADAVEDAEVVTSASPAAVMAAIEWGPTEAWGEMDEPAATVEVLSAAPPPEPAARLQDDIAEAAAVAEIQRAEARAAEAATAEATTGNSGPIPQFRHAAQAPQPEPRVAAPDPEGIASVFDQDDSVLDEEVLRELVRDIIREELQGTLGERITRNVRKLVRVEINRALSSREFDGS</sequence>
<dbReference type="RefSeq" id="WP_008028709.1">
    <property type="nucleotide sequence ID" value="NZ_ACYY01000005.1"/>
</dbReference>
<organism evidence="2 3">
    <name type="scientific">Rhodobacter ferrooxidans</name>
    <dbReference type="NCBI Taxonomy" id="371731"/>
    <lineage>
        <taxon>Bacteria</taxon>
        <taxon>Pseudomonadati</taxon>
        <taxon>Pseudomonadota</taxon>
        <taxon>Alphaproteobacteria</taxon>
        <taxon>Rhodobacterales</taxon>
        <taxon>Rhodobacter group</taxon>
        <taxon>Rhodobacter</taxon>
    </lineage>
</organism>
<proteinExistence type="predicted"/>
<dbReference type="EMBL" id="ACYY01000005">
    <property type="protein sequence ID" value="EEW25942.1"/>
    <property type="molecule type" value="Genomic_DNA"/>
</dbReference>
<comment type="caution">
    <text evidence="2">The sequence shown here is derived from an EMBL/GenBank/DDBJ whole genome shotgun (WGS) entry which is preliminary data.</text>
</comment>
<dbReference type="eggNOG" id="ENOG5032YP1">
    <property type="taxonomic scope" value="Bacteria"/>
</dbReference>
<feature type="region of interest" description="Disordered" evidence="1">
    <location>
        <begin position="124"/>
        <end position="162"/>
    </location>
</feature>
<name>C8RYY5_9RHOB</name>
<gene>
    <name evidence="2" type="ORF">Rsw2DRAFT_1013</name>
</gene>
<evidence type="ECO:0000313" key="2">
    <source>
        <dbReference type="EMBL" id="EEW25942.1"/>
    </source>
</evidence>